<dbReference type="InterPro" id="IPR036390">
    <property type="entry name" value="WH_DNA-bd_sf"/>
</dbReference>
<dbReference type="PANTHER" id="PTHR33204">
    <property type="entry name" value="TRANSCRIPTIONAL REGULATOR, MARR FAMILY"/>
    <property type="match status" value="1"/>
</dbReference>
<dbReference type="GO" id="GO:0003677">
    <property type="term" value="F:DNA binding"/>
    <property type="evidence" value="ECO:0007669"/>
    <property type="project" value="UniProtKB-KW"/>
</dbReference>
<dbReference type="EMBL" id="VSZS01000066">
    <property type="protein sequence ID" value="TYR30477.1"/>
    <property type="molecule type" value="Genomic_DNA"/>
</dbReference>
<evidence type="ECO:0000256" key="3">
    <source>
        <dbReference type="ARBA" id="ARBA00023163"/>
    </source>
</evidence>
<protein>
    <submittedName>
        <fullName evidence="5">Helix-turn-helix transcriptional regulator</fullName>
    </submittedName>
</protein>
<comment type="caution">
    <text evidence="5">The sequence shown here is derived from an EMBL/GenBank/DDBJ whole genome shotgun (WGS) entry which is preliminary data.</text>
</comment>
<feature type="domain" description="HTH hxlR-type" evidence="4">
    <location>
        <begin position="12"/>
        <end position="111"/>
    </location>
</feature>
<organism evidence="5 6">
    <name type="scientific">Neoaquamicrobium microcysteis</name>
    <dbReference type="NCBI Taxonomy" id="2682781"/>
    <lineage>
        <taxon>Bacteria</taxon>
        <taxon>Pseudomonadati</taxon>
        <taxon>Pseudomonadota</taxon>
        <taxon>Alphaproteobacteria</taxon>
        <taxon>Hyphomicrobiales</taxon>
        <taxon>Phyllobacteriaceae</taxon>
        <taxon>Neoaquamicrobium</taxon>
    </lineage>
</organism>
<evidence type="ECO:0000256" key="2">
    <source>
        <dbReference type="ARBA" id="ARBA00023125"/>
    </source>
</evidence>
<sequence length="122" mass="13767">MLTLSHRDETACQAVSDVLSRVGDKWTVLVVEHLSEGPMRFNELRRLIGNISQKMLTTTLRGLERDGLVTRTVYPTIPPRVDYELTELGRELRAPVHALAGWARTNIQRINDARARFDGAQG</sequence>
<keyword evidence="1" id="KW-0805">Transcription regulation</keyword>
<keyword evidence="6" id="KW-1185">Reference proteome</keyword>
<dbReference type="AlphaFoldDB" id="A0A5D4GQ41"/>
<dbReference type="Pfam" id="PF01638">
    <property type="entry name" value="HxlR"/>
    <property type="match status" value="1"/>
</dbReference>
<dbReference type="PANTHER" id="PTHR33204:SF39">
    <property type="entry name" value="TRANSCRIPTIONAL REGULATORY PROTEIN"/>
    <property type="match status" value="1"/>
</dbReference>
<gene>
    <name evidence="5" type="ORF">FY036_17305</name>
</gene>
<dbReference type="PROSITE" id="PS51118">
    <property type="entry name" value="HTH_HXLR"/>
    <property type="match status" value="1"/>
</dbReference>
<accession>A0A5D4GQ41</accession>
<proteinExistence type="predicted"/>
<reference evidence="5 6" key="2">
    <citation type="submission" date="2019-09" db="EMBL/GenBank/DDBJ databases">
        <title>Mesorhizobium sp. MaA-C15 isolated from Microcystis aeruginosa.</title>
        <authorList>
            <person name="Jeong S.E."/>
            <person name="Jin H.M."/>
            <person name="Jeon C.O."/>
        </authorList>
    </citation>
    <scope>NUCLEOTIDE SEQUENCE [LARGE SCALE GENOMIC DNA]</scope>
    <source>
        <strain evidence="5 6">MaA-C15</strain>
    </source>
</reference>
<name>A0A5D4GQ41_9HYPH</name>
<keyword evidence="2" id="KW-0238">DNA-binding</keyword>
<keyword evidence="3" id="KW-0804">Transcription</keyword>
<dbReference type="OrthoDB" id="9800350at2"/>
<dbReference type="Gene3D" id="1.10.10.10">
    <property type="entry name" value="Winged helix-like DNA-binding domain superfamily/Winged helix DNA-binding domain"/>
    <property type="match status" value="1"/>
</dbReference>
<evidence type="ECO:0000256" key="1">
    <source>
        <dbReference type="ARBA" id="ARBA00023015"/>
    </source>
</evidence>
<reference evidence="5 6" key="1">
    <citation type="submission" date="2019-08" db="EMBL/GenBank/DDBJ databases">
        <authorList>
            <person name="Seo Y.L."/>
        </authorList>
    </citation>
    <scope>NUCLEOTIDE SEQUENCE [LARGE SCALE GENOMIC DNA]</scope>
    <source>
        <strain evidence="5 6">MaA-C15</strain>
    </source>
</reference>
<evidence type="ECO:0000313" key="6">
    <source>
        <dbReference type="Proteomes" id="UP000323258"/>
    </source>
</evidence>
<dbReference type="Proteomes" id="UP000323258">
    <property type="component" value="Unassembled WGS sequence"/>
</dbReference>
<dbReference type="InterPro" id="IPR036388">
    <property type="entry name" value="WH-like_DNA-bd_sf"/>
</dbReference>
<dbReference type="InterPro" id="IPR002577">
    <property type="entry name" value="HTH_HxlR"/>
</dbReference>
<evidence type="ECO:0000313" key="5">
    <source>
        <dbReference type="EMBL" id="TYR30477.1"/>
    </source>
</evidence>
<evidence type="ECO:0000259" key="4">
    <source>
        <dbReference type="PROSITE" id="PS51118"/>
    </source>
</evidence>
<dbReference type="SUPFAM" id="SSF46785">
    <property type="entry name" value="Winged helix' DNA-binding domain"/>
    <property type="match status" value="1"/>
</dbReference>